<dbReference type="NCBIfam" id="TIGR01665">
    <property type="entry name" value="put_anti_recept"/>
    <property type="match status" value="1"/>
</dbReference>
<feature type="domain" description="Tail spike" evidence="1">
    <location>
        <begin position="97"/>
        <end position="348"/>
    </location>
</feature>
<dbReference type="RefSeq" id="WP_068662706.1">
    <property type="nucleotide sequence ID" value="NZ_LYPB01000049.1"/>
</dbReference>
<evidence type="ECO:0000313" key="2">
    <source>
        <dbReference type="EMBL" id="OAS21129.1"/>
    </source>
</evidence>
<evidence type="ECO:0000313" key="3">
    <source>
        <dbReference type="Proteomes" id="UP000078454"/>
    </source>
</evidence>
<organism evidence="2 3">
    <name type="scientific">Paenibacillus oryzisoli</name>
    <dbReference type="NCBI Taxonomy" id="1850517"/>
    <lineage>
        <taxon>Bacteria</taxon>
        <taxon>Bacillati</taxon>
        <taxon>Bacillota</taxon>
        <taxon>Bacilli</taxon>
        <taxon>Bacillales</taxon>
        <taxon>Paenibacillaceae</taxon>
        <taxon>Paenibacillus</taxon>
    </lineage>
</organism>
<dbReference type="Pfam" id="PF06605">
    <property type="entry name" value="Prophage_tail"/>
    <property type="match status" value="1"/>
</dbReference>
<accession>A0A198AHZ7</accession>
<dbReference type="AlphaFoldDB" id="A0A198AHZ7"/>
<keyword evidence="3" id="KW-1185">Reference proteome</keyword>
<proteinExistence type="predicted"/>
<reference evidence="2 3" key="1">
    <citation type="submission" date="2016-05" db="EMBL/GenBank/DDBJ databases">
        <title>Paenibacillus sp. 1ZS3-15 nov., isolated from the rhizosphere soil.</title>
        <authorList>
            <person name="Zhang X.X."/>
            <person name="Zhang J."/>
        </authorList>
    </citation>
    <scope>NUCLEOTIDE SEQUENCE [LARGE SCALE GENOMIC DNA]</scope>
    <source>
        <strain evidence="2 3">1ZS3-15</strain>
    </source>
</reference>
<protein>
    <recommendedName>
        <fullName evidence="1">Tail spike domain-containing protein</fullName>
    </recommendedName>
</protein>
<dbReference type="InterPro" id="IPR010572">
    <property type="entry name" value="Tail_dom"/>
</dbReference>
<dbReference type="Proteomes" id="UP000078454">
    <property type="component" value="Unassembled WGS sequence"/>
</dbReference>
<evidence type="ECO:0000259" key="1">
    <source>
        <dbReference type="Pfam" id="PF06605"/>
    </source>
</evidence>
<dbReference type="EMBL" id="LYPB01000049">
    <property type="protein sequence ID" value="OAS21129.1"/>
    <property type="molecule type" value="Genomic_DNA"/>
</dbReference>
<name>A0A198AHZ7_9BACL</name>
<comment type="caution">
    <text evidence="2">The sequence shown here is derived from an EMBL/GenBank/DDBJ whole genome shotgun (WGS) entry which is preliminary data.</text>
</comment>
<dbReference type="STRING" id="1850517.A8708_30020"/>
<dbReference type="InterPro" id="IPR007119">
    <property type="entry name" value="Phage_tail_spike_N"/>
</dbReference>
<sequence>MIKIYNQSLQLTAILENAYAIGYETPLNSLWTASFSLPANDEKNAECLPLMFVEIFEGDTRVDLFRIVPNTATRSSSGETISYECEHVLATLFDDVLFQYHTVGNLGFYTEDVIDYILDAQTVTRWQTGNVYFTRQFEYNYENENLLGALFAVPKPFDEEFQWTWDTSSYPWTLNLITPASGVQAYIRYGVNMQGVTKVTDPTELCTRIFPLGYGEGVNQLTIREVNGGLPYIDSDTIGTYGTISRIFVDRRFNSAESLLGRAQTILNELKTPRITYSVDASELYALTDDPLDRFITGTQVRIIDEELSIDVIARVVNVSKSDITGAPGDVQIQIANKPADIASSIADLADRQRISEVYAQGATNIDSHDFADNCDPTHPAVLRFWVPSEAIRINKVQLSYDSEGFRAYSKAIEGGGAIATSTAAGGGTTQTSTTSDDWNLFAISIPQAVSFFPDHDHGGEVSDDGGHYHSLTADHTHDVTLPNHMHNITLPNHTHGIEYGIFEGPTPSSVTVKVDGNSVPGMGVSESNVDLIPYLAVDGDGKVLRGQFHEIQITPNSLGRIVATVIVQLFVQSRGGGDF</sequence>
<gene>
    <name evidence="2" type="ORF">A8708_30020</name>
</gene>